<name>A0A8J6XA93_9CYAN</name>
<dbReference type="EMBL" id="JACXAE010000013">
    <property type="protein sequence ID" value="MBD2771035.1"/>
    <property type="molecule type" value="Genomic_DNA"/>
</dbReference>
<evidence type="ECO:0000313" key="2">
    <source>
        <dbReference type="Proteomes" id="UP000629098"/>
    </source>
</evidence>
<comment type="caution">
    <text evidence="1">The sequence shown here is derived from an EMBL/GenBank/DDBJ whole genome shotgun (WGS) entry which is preliminary data.</text>
</comment>
<sequence>MTSYVWQPIEDLPYNWTDLRSPQLAILINAWKNRVQQLQGSGVLENFKGSLREEWLSEVDMLEYLYSTDRGTTQIFIEQGIEFSLPTASSKARLAELSVPANIEGLFSFVTNKSNLSAFYIRQLHQILTRNQVTT</sequence>
<dbReference type="RefSeq" id="WP_190825332.1">
    <property type="nucleotide sequence ID" value="NZ_CAWPPI010000013.1"/>
</dbReference>
<evidence type="ECO:0000313" key="1">
    <source>
        <dbReference type="EMBL" id="MBD2771035.1"/>
    </source>
</evidence>
<proteinExistence type="predicted"/>
<protein>
    <submittedName>
        <fullName evidence="1">Uncharacterized protein</fullName>
    </submittedName>
</protein>
<reference evidence="1" key="1">
    <citation type="submission" date="2020-09" db="EMBL/GenBank/DDBJ databases">
        <title>Iningainema tapete sp. nov. (Scytonemataceae, Cyanobacteria) from greenhouses in central Florida (USA) produces two types of nodularin with biosynthetic potential for microcystin-LR and anabaenopeptins.</title>
        <authorList>
            <person name="Berthold D.E."/>
            <person name="Lefler F.W."/>
            <person name="Huang I.-S."/>
            <person name="Abdulla H."/>
            <person name="Zimba P.V."/>
            <person name="Laughinghouse H.D. IV."/>
        </authorList>
    </citation>
    <scope>NUCLEOTIDE SEQUENCE</scope>
    <source>
        <strain evidence="1">BLCCT55</strain>
    </source>
</reference>
<keyword evidence="2" id="KW-1185">Reference proteome</keyword>
<accession>A0A8J6XA93</accession>
<dbReference type="Proteomes" id="UP000629098">
    <property type="component" value="Unassembled WGS sequence"/>
</dbReference>
<gene>
    <name evidence="1" type="ORF">ICL16_02570</name>
</gene>
<dbReference type="AlphaFoldDB" id="A0A8J6XA93"/>
<organism evidence="1 2">
    <name type="scientific">Iningainema tapete BLCC-T55</name>
    <dbReference type="NCBI Taxonomy" id="2748662"/>
    <lineage>
        <taxon>Bacteria</taxon>
        <taxon>Bacillati</taxon>
        <taxon>Cyanobacteriota</taxon>
        <taxon>Cyanophyceae</taxon>
        <taxon>Nostocales</taxon>
        <taxon>Scytonemataceae</taxon>
        <taxon>Iningainema tapete</taxon>
    </lineage>
</organism>